<dbReference type="Proteomes" id="UP000827872">
    <property type="component" value="Linkage Group LG10"/>
</dbReference>
<comment type="caution">
    <text evidence="1">The sequence shown here is derived from an EMBL/GenBank/DDBJ whole genome shotgun (WGS) entry which is preliminary data.</text>
</comment>
<sequence length="107" mass="11769">MNVYMAVVLTQVDTEGHKMNLINQGFKYKSDLPTFHKIKIENENKLKTFLGIPQAALFKCVGKKDCILPPESMHSSKDLIKVLHVALYVQLGAGGGEGTAQSVPQNL</sequence>
<organism evidence="1 2">
    <name type="scientific">Sphaerodactylus townsendi</name>
    <dbReference type="NCBI Taxonomy" id="933632"/>
    <lineage>
        <taxon>Eukaryota</taxon>
        <taxon>Metazoa</taxon>
        <taxon>Chordata</taxon>
        <taxon>Craniata</taxon>
        <taxon>Vertebrata</taxon>
        <taxon>Euteleostomi</taxon>
        <taxon>Lepidosauria</taxon>
        <taxon>Squamata</taxon>
        <taxon>Bifurcata</taxon>
        <taxon>Gekkota</taxon>
        <taxon>Sphaerodactylidae</taxon>
        <taxon>Sphaerodactylus</taxon>
    </lineage>
</organism>
<keyword evidence="2" id="KW-1185">Reference proteome</keyword>
<evidence type="ECO:0000313" key="1">
    <source>
        <dbReference type="EMBL" id="KAH7988400.1"/>
    </source>
</evidence>
<reference evidence="1" key="1">
    <citation type="submission" date="2021-08" db="EMBL/GenBank/DDBJ databases">
        <title>The first chromosome-level gecko genome reveals the dynamic sex chromosomes of Neotropical dwarf geckos (Sphaerodactylidae: Sphaerodactylus).</title>
        <authorList>
            <person name="Pinto B.J."/>
            <person name="Keating S.E."/>
            <person name="Gamble T."/>
        </authorList>
    </citation>
    <scope>NUCLEOTIDE SEQUENCE</scope>
    <source>
        <strain evidence="1">TG3544</strain>
    </source>
</reference>
<evidence type="ECO:0000313" key="2">
    <source>
        <dbReference type="Proteomes" id="UP000827872"/>
    </source>
</evidence>
<dbReference type="EMBL" id="CM037623">
    <property type="protein sequence ID" value="KAH7988400.1"/>
    <property type="molecule type" value="Genomic_DNA"/>
</dbReference>
<proteinExistence type="predicted"/>
<accession>A0ACB8E8C1</accession>
<protein>
    <submittedName>
        <fullName evidence="1">Uncharacterized protein</fullName>
    </submittedName>
</protein>
<gene>
    <name evidence="1" type="ORF">K3G42_016338</name>
</gene>
<name>A0ACB8E8C1_9SAUR</name>